<evidence type="ECO:0000313" key="2">
    <source>
        <dbReference type="EMBL" id="RFU65363.1"/>
    </source>
</evidence>
<keyword evidence="1" id="KW-0472">Membrane</keyword>
<dbReference type="AlphaFoldDB" id="A0A372LGC8"/>
<dbReference type="Proteomes" id="UP000262939">
    <property type="component" value="Unassembled WGS sequence"/>
</dbReference>
<gene>
    <name evidence="2" type="ORF">D0466_05575</name>
</gene>
<keyword evidence="1" id="KW-0812">Transmembrane</keyword>
<proteinExistence type="predicted"/>
<evidence type="ECO:0000256" key="1">
    <source>
        <dbReference type="SAM" id="Phobius"/>
    </source>
</evidence>
<name>A0A372LGC8_9BACI</name>
<organism evidence="2 3">
    <name type="scientific">Peribacillus glennii</name>
    <dbReference type="NCBI Taxonomy" id="2303991"/>
    <lineage>
        <taxon>Bacteria</taxon>
        <taxon>Bacillati</taxon>
        <taxon>Bacillota</taxon>
        <taxon>Bacilli</taxon>
        <taxon>Bacillales</taxon>
        <taxon>Bacillaceae</taxon>
        <taxon>Peribacillus</taxon>
    </lineage>
</organism>
<protein>
    <submittedName>
        <fullName evidence="2">Uncharacterized protein</fullName>
    </submittedName>
</protein>
<sequence length="282" mass="31208">MKNIKGYNLIVLLVSLVLLIVVFFPLKNTQADQTTYNVDISTSPANGFLIAENLAPGDTKTSILKVSNNGNLDFNYTVSSSQESGDQLLYDRIILTVNDNQGHLYQGSLNGLKDFPLGTIINGGNRDLTFTAELPLETGNDAQGKSTSVTFNFSAVGHEEQIPTDGCFEPPFSNRNFTLHQKSTVPIKFHLRDGMGNLESIERDNVRLEVSGPGANYNFRVTDGTLDHHEQVDEPHYHARFSTWDYPVTTNETYTAKVYVGTQVVCQKPFTVLKQGNRSNAP</sequence>
<keyword evidence="1" id="KW-1133">Transmembrane helix</keyword>
<evidence type="ECO:0000313" key="3">
    <source>
        <dbReference type="Proteomes" id="UP000262939"/>
    </source>
</evidence>
<dbReference type="EMBL" id="QVTD01000003">
    <property type="protein sequence ID" value="RFU65363.1"/>
    <property type="molecule type" value="Genomic_DNA"/>
</dbReference>
<comment type="caution">
    <text evidence="2">The sequence shown here is derived from an EMBL/GenBank/DDBJ whole genome shotgun (WGS) entry which is preliminary data.</text>
</comment>
<feature type="transmembrane region" description="Helical" evidence="1">
    <location>
        <begin position="7"/>
        <end position="26"/>
    </location>
</feature>
<dbReference type="RefSeq" id="WP_117321538.1">
    <property type="nucleotide sequence ID" value="NZ_QVTD01000003.1"/>
</dbReference>
<reference evidence="2 3" key="1">
    <citation type="submission" date="2018-08" db="EMBL/GenBank/DDBJ databases">
        <title>Bacillus chawlae sp. nov., Bacillus glennii sp. nov., and Bacillus saganii sp. nov. Isolated from the Vehicle Assembly Building at Kennedy Space Center where the Viking Spacecraft were Assembled.</title>
        <authorList>
            <person name="Seuylemezian A."/>
            <person name="Vaishampayan P."/>
        </authorList>
    </citation>
    <scope>NUCLEOTIDE SEQUENCE [LARGE SCALE GENOMIC DNA]</scope>
    <source>
        <strain evidence="2 3">V44-8</strain>
    </source>
</reference>
<dbReference type="OrthoDB" id="2566057at2"/>
<accession>A0A372LGC8</accession>
<keyword evidence="3" id="KW-1185">Reference proteome</keyword>